<comment type="caution">
    <text evidence="2">The sequence shown here is derived from an EMBL/GenBank/DDBJ whole genome shotgun (WGS) entry which is preliminary data.</text>
</comment>
<sequence>MRPFMTSAQLAPCTRGQSKRHSYGRNDVQWTYSCNQDGRCAALEKRNNSAREAVILSRNIVRGKKKSQASAPSVGAHCPSYRLWLSAEDHLGTLKSIEN</sequence>
<feature type="region of interest" description="Disordered" evidence="1">
    <location>
        <begin position="1"/>
        <end position="23"/>
    </location>
</feature>
<dbReference type="GeneID" id="300573752"/>
<reference evidence="2 3" key="1">
    <citation type="submission" date="2018-01" db="EMBL/GenBank/DDBJ databases">
        <title>Genome characterization of the sugarcane-associated fungus Trichoderma ghanense CCMA-1212 and their application in lignocelulose bioconversion.</title>
        <authorList>
            <person name="Steindorff A.S."/>
            <person name="Mendes T.D."/>
            <person name="Vilela E.S.D."/>
            <person name="Rodrigues D.S."/>
            <person name="Formighieri E.F."/>
            <person name="Melo I.S."/>
            <person name="Favaro L.C.L."/>
        </authorList>
    </citation>
    <scope>NUCLEOTIDE SEQUENCE [LARGE SCALE GENOMIC DNA]</scope>
    <source>
        <strain evidence="2 3">CCMA-1212</strain>
    </source>
</reference>
<dbReference type="Proteomes" id="UP001642720">
    <property type="component" value="Unassembled WGS sequence"/>
</dbReference>
<accession>A0ABY2HCN9</accession>
<proteinExistence type="predicted"/>
<gene>
    <name evidence="2" type="ORF">CCMA1212_001894</name>
</gene>
<evidence type="ECO:0000313" key="3">
    <source>
        <dbReference type="Proteomes" id="UP001642720"/>
    </source>
</evidence>
<evidence type="ECO:0008006" key="4">
    <source>
        <dbReference type="Google" id="ProtNLM"/>
    </source>
</evidence>
<name>A0ABY2HCN9_9HYPO</name>
<dbReference type="RefSeq" id="XP_073562315.1">
    <property type="nucleotide sequence ID" value="XM_073699302.1"/>
</dbReference>
<organism evidence="2 3">
    <name type="scientific">Trichoderma ghanense</name>
    <dbReference type="NCBI Taxonomy" id="65468"/>
    <lineage>
        <taxon>Eukaryota</taxon>
        <taxon>Fungi</taxon>
        <taxon>Dikarya</taxon>
        <taxon>Ascomycota</taxon>
        <taxon>Pezizomycotina</taxon>
        <taxon>Sordariomycetes</taxon>
        <taxon>Hypocreomycetidae</taxon>
        <taxon>Hypocreales</taxon>
        <taxon>Hypocreaceae</taxon>
        <taxon>Trichoderma</taxon>
    </lineage>
</organism>
<dbReference type="EMBL" id="PPTA01000002">
    <property type="protein sequence ID" value="TFB06114.1"/>
    <property type="molecule type" value="Genomic_DNA"/>
</dbReference>
<protein>
    <recommendedName>
        <fullName evidence="4">SSCRP protein</fullName>
    </recommendedName>
</protein>
<evidence type="ECO:0000313" key="2">
    <source>
        <dbReference type="EMBL" id="TFB06114.1"/>
    </source>
</evidence>
<keyword evidence="3" id="KW-1185">Reference proteome</keyword>
<evidence type="ECO:0000256" key="1">
    <source>
        <dbReference type="SAM" id="MobiDB-lite"/>
    </source>
</evidence>